<dbReference type="Proteomes" id="UP001176961">
    <property type="component" value="Unassembled WGS sequence"/>
</dbReference>
<protein>
    <submittedName>
        <fullName evidence="1">Uncharacterized protein</fullName>
    </submittedName>
</protein>
<reference evidence="1" key="1">
    <citation type="submission" date="2023-07" db="EMBL/GenBank/DDBJ databases">
        <authorList>
            <consortium name="CYATHOMIX"/>
        </authorList>
    </citation>
    <scope>NUCLEOTIDE SEQUENCE</scope>
    <source>
        <strain evidence="1">N/A</strain>
    </source>
</reference>
<evidence type="ECO:0000313" key="1">
    <source>
        <dbReference type="EMBL" id="CAJ0610004.1"/>
    </source>
</evidence>
<dbReference type="EMBL" id="CATQJL010000326">
    <property type="protein sequence ID" value="CAJ0610004.1"/>
    <property type="molecule type" value="Genomic_DNA"/>
</dbReference>
<sequence>MSLRITPVDNTYRLMSYSEKRIAFQARIRGTLSYDVAPAKGFINCGDMVILKIRQKTVDNIIGKLIVDWVESNDEEDVTLVLQRRTSRCNHIICPFNSENVRNYFVEPFDPLGEERHPWLILKSGYETVAARNEDLICNTVANIVDELARFSLLLQKAPLYCCLSCALEKEVLDNIQDYIRSSRTKKIPVLFLVDDSDGELINFFKKKFSQGICLFELTGQQIIELDWKLCLSKCCLEFIKKLCDWESREDTIFEFQLGK</sequence>
<keyword evidence="2" id="KW-1185">Reference proteome</keyword>
<accession>A0AA36HH67</accession>
<proteinExistence type="predicted"/>
<evidence type="ECO:0000313" key="2">
    <source>
        <dbReference type="Proteomes" id="UP001176961"/>
    </source>
</evidence>
<dbReference type="AlphaFoldDB" id="A0AA36HH67"/>
<gene>
    <name evidence="1" type="ORF">CYNAS_LOCUS21987</name>
</gene>
<organism evidence="1 2">
    <name type="scientific">Cylicocyclus nassatus</name>
    <name type="common">Nematode worm</name>
    <dbReference type="NCBI Taxonomy" id="53992"/>
    <lineage>
        <taxon>Eukaryota</taxon>
        <taxon>Metazoa</taxon>
        <taxon>Ecdysozoa</taxon>
        <taxon>Nematoda</taxon>
        <taxon>Chromadorea</taxon>
        <taxon>Rhabditida</taxon>
        <taxon>Rhabditina</taxon>
        <taxon>Rhabditomorpha</taxon>
        <taxon>Strongyloidea</taxon>
        <taxon>Strongylidae</taxon>
        <taxon>Cylicocyclus</taxon>
    </lineage>
</organism>
<comment type="caution">
    <text evidence="1">The sequence shown here is derived from an EMBL/GenBank/DDBJ whole genome shotgun (WGS) entry which is preliminary data.</text>
</comment>
<name>A0AA36HH67_CYLNA</name>